<protein>
    <recommendedName>
        <fullName evidence="4">Reverse transcriptase domain-containing protein</fullName>
    </recommendedName>
</protein>
<evidence type="ECO:0000256" key="1">
    <source>
        <dbReference type="SAM" id="Phobius"/>
    </source>
</evidence>
<reference evidence="2" key="1">
    <citation type="submission" date="2014-12" db="EMBL/GenBank/DDBJ databases">
        <title>Insight into the proteome of Arion vulgaris.</title>
        <authorList>
            <person name="Aradska J."/>
            <person name="Bulat T."/>
            <person name="Smidak R."/>
            <person name="Sarate P."/>
            <person name="Gangsoo J."/>
            <person name="Sialana F."/>
            <person name="Bilban M."/>
            <person name="Lubec G."/>
        </authorList>
    </citation>
    <scope>NUCLEOTIDE SEQUENCE</scope>
    <source>
        <tissue evidence="2">Skin</tissue>
    </source>
</reference>
<evidence type="ECO:0008006" key="4">
    <source>
        <dbReference type="Google" id="ProtNLM"/>
    </source>
</evidence>
<keyword evidence="1" id="KW-1133">Transmembrane helix</keyword>
<accession>A0A0B7B8J7</accession>
<dbReference type="EMBL" id="HACG01041766">
    <property type="protein sequence ID" value="CEK88631.1"/>
    <property type="molecule type" value="Transcribed_RNA"/>
</dbReference>
<sequence>MHMDGKEIPCTNTMKYLGVQFDRSLHYRTHVDTMITKVRKGLAAMRVMAATCYRQRLLVILYQGLILSVMEYVLAILTLSKTQIHWLEKIQN</sequence>
<name>A0A0B7B8J7_9EUPU</name>
<evidence type="ECO:0000313" key="2">
    <source>
        <dbReference type="EMBL" id="CEK88631.1"/>
    </source>
</evidence>
<proteinExistence type="predicted"/>
<gene>
    <name evidence="2" type="primary">ORF166267</name>
    <name evidence="3" type="synonym">ORF166276</name>
</gene>
<keyword evidence="1" id="KW-0812">Transmembrane</keyword>
<dbReference type="EMBL" id="HACG01041769">
    <property type="protein sequence ID" value="CEK88634.1"/>
    <property type="molecule type" value="Transcribed_RNA"/>
</dbReference>
<evidence type="ECO:0000313" key="3">
    <source>
        <dbReference type="EMBL" id="CEK88634.1"/>
    </source>
</evidence>
<dbReference type="AlphaFoldDB" id="A0A0B7B8J7"/>
<feature type="transmembrane region" description="Helical" evidence="1">
    <location>
        <begin position="57"/>
        <end position="79"/>
    </location>
</feature>
<organism evidence="2">
    <name type="scientific">Arion vulgaris</name>
    <dbReference type="NCBI Taxonomy" id="1028688"/>
    <lineage>
        <taxon>Eukaryota</taxon>
        <taxon>Metazoa</taxon>
        <taxon>Spiralia</taxon>
        <taxon>Lophotrochozoa</taxon>
        <taxon>Mollusca</taxon>
        <taxon>Gastropoda</taxon>
        <taxon>Heterobranchia</taxon>
        <taxon>Euthyneura</taxon>
        <taxon>Panpulmonata</taxon>
        <taxon>Eupulmonata</taxon>
        <taxon>Stylommatophora</taxon>
        <taxon>Helicina</taxon>
        <taxon>Arionoidea</taxon>
        <taxon>Arionidae</taxon>
        <taxon>Arion</taxon>
    </lineage>
</organism>
<keyword evidence="1" id="KW-0472">Membrane</keyword>